<keyword evidence="1" id="KW-0812">Transmembrane</keyword>
<reference evidence="3 4" key="1">
    <citation type="journal article" date="2014" name="PLoS Genet.">
        <title>Phylogenetically driven sequencing of extremely halophilic archaea reveals strategies for static and dynamic osmo-response.</title>
        <authorList>
            <person name="Becker E.A."/>
            <person name="Seitzer P.M."/>
            <person name="Tritt A."/>
            <person name="Larsen D."/>
            <person name="Krusor M."/>
            <person name="Yao A.I."/>
            <person name="Wu D."/>
            <person name="Madern D."/>
            <person name="Eisen J.A."/>
            <person name="Darling A.E."/>
            <person name="Facciotti M.T."/>
        </authorList>
    </citation>
    <scope>NUCLEOTIDE SEQUENCE [LARGE SCALE GENOMIC DNA]</scope>
    <source>
        <strain evidence="3 4">JCM 14624</strain>
    </source>
</reference>
<dbReference type="EMBL" id="AOIQ01000017">
    <property type="protein sequence ID" value="ELZ09485.1"/>
    <property type="molecule type" value="Genomic_DNA"/>
</dbReference>
<dbReference type="RefSeq" id="WP_007702613.1">
    <property type="nucleotide sequence ID" value="NZ_AOIQ01000017.1"/>
</dbReference>
<evidence type="ECO:0000256" key="1">
    <source>
        <dbReference type="SAM" id="Phobius"/>
    </source>
</evidence>
<feature type="domain" description="DUF8119" evidence="2">
    <location>
        <begin position="9"/>
        <end position="78"/>
    </location>
</feature>
<feature type="transmembrane region" description="Helical" evidence="1">
    <location>
        <begin position="52"/>
        <end position="68"/>
    </location>
</feature>
<protein>
    <recommendedName>
        <fullName evidence="2">DUF8119 domain-containing protein</fullName>
    </recommendedName>
</protein>
<keyword evidence="1" id="KW-1133">Transmembrane helix</keyword>
<name>M0BF66_9EURY</name>
<sequence length="80" mass="9247">MASEHPVIESRPRRLLAYLRHNGGRIVADAALLLGWMFVASATFDWLEQPSWLLYVVIFSGVVLYTRVTPTWERPYRSPD</sequence>
<evidence type="ECO:0000259" key="2">
    <source>
        <dbReference type="Pfam" id="PF26436"/>
    </source>
</evidence>
<feature type="transmembrane region" description="Helical" evidence="1">
    <location>
        <begin position="26"/>
        <end position="46"/>
    </location>
</feature>
<dbReference type="OrthoDB" id="198557at2157"/>
<keyword evidence="4" id="KW-1185">Reference proteome</keyword>
<proteinExistence type="predicted"/>
<organism evidence="3 4">
    <name type="scientific">Halovivax asiaticus JCM 14624</name>
    <dbReference type="NCBI Taxonomy" id="1227490"/>
    <lineage>
        <taxon>Archaea</taxon>
        <taxon>Methanobacteriati</taxon>
        <taxon>Methanobacteriota</taxon>
        <taxon>Stenosarchaea group</taxon>
        <taxon>Halobacteria</taxon>
        <taxon>Halobacteriales</taxon>
        <taxon>Natrialbaceae</taxon>
        <taxon>Halovivax</taxon>
    </lineage>
</organism>
<dbReference type="Proteomes" id="UP000011560">
    <property type="component" value="Unassembled WGS sequence"/>
</dbReference>
<gene>
    <name evidence="3" type="ORF">C479_11725</name>
</gene>
<dbReference type="InterPro" id="IPR058432">
    <property type="entry name" value="DUF8119"/>
</dbReference>
<evidence type="ECO:0000313" key="4">
    <source>
        <dbReference type="Proteomes" id="UP000011560"/>
    </source>
</evidence>
<dbReference type="Pfam" id="PF26436">
    <property type="entry name" value="DUF8119"/>
    <property type="match status" value="1"/>
</dbReference>
<evidence type="ECO:0000313" key="3">
    <source>
        <dbReference type="EMBL" id="ELZ09485.1"/>
    </source>
</evidence>
<keyword evidence="1" id="KW-0472">Membrane</keyword>
<dbReference type="AlphaFoldDB" id="M0BF66"/>
<accession>M0BF66</accession>
<comment type="caution">
    <text evidence="3">The sequence shown here is derived from an EMBL/GenBank/DDBJ whole genome shotgun (WGS) entry which is preliminary data.</text>
</comment>